<feature type="domain" description="Protein glycosylation ligase" evidence="8">
    <location>
        <begin position="155"/>
        <end position="179"/>
    </location>
</feature>
<keyword evidence="10" id="KW-1185">Reference proteome</keyword>
<accession>A0ABV1M0L6</accession>
<feature type="domain" description="Virulence factor membrane-bound polymerase C-terminal" evidence="7">
    <location>
        <begin position="370"/>
        <end position="542"/>
    </location>
</feature>
<name>A0ABV1M0L6_9NEIS</name>
<evidence type="ECO:0000259" key="6">
    <source>
        <dbReference type="Pfam" id="PF04932"/>
    </source>
</evidence>
<dbReference type="Pfam" id="PF04932">
    <property type="entry name" value="Wzy_C"/>
    <property type="match status" value="1"/>
</dbReference>
<evidence type="ECO:0000313" key="9">
    <source>
        <dbReference type="EMBL" id="MEQ6289697.1"/>
    </source>
</evidence>
<feature type="transmembrane region" description="Helical" evidence="5">
    <location>
        <begin position="78"/>
        <end position="97"/>
    </location>
</feature>
<sequence>MLVCLAFAVTVPFFNYARTIPSADWWTHALTLALLGGALFAGLFVAKHDESPRALLWLLGWWLLVFLPAFILRSGNVYQLPLSEAGSVLLVTLGAVQTHGIQHKLGREVVVTVLATSILVAALLQALIGFTQLMGMTPLGHGYLLVDPSSPRSNIMGNFGQRNQFAQFLSWGVIAAAYLCMTGRLRAWLAVPAMVVLSVVMAWSGGRLPLAYAVAMVLVAVVWWRRSGDRKVLLSLLVGAGLIITAQLFGHYIASWLTGLDINTGLDRINDAGFGARRRIEWEKAWQIVQAYPWFGVGFSGFSYQSVWLEAFAGLGKVPENALFTHSHNLVTQLLGETGIPATLLAAIGVAACLLPYWRRDQATPENAFLILIAAALLGHSMFEYPLWYLPFLAMFFVVLSLSPQKGVSIPVRPALRRVGTLLLLVGTVFYLVSGAKAFTFLQISVFPGGNAQTNQKNIDGLVALSPNLFWSYEAELGLSNYLQPSHHDLEFKRRHYEQLVAYRPYPLLLCHLAMLRSWSGDQAGARDAMLMALATFPKDGPQLLWRLRAANDPSLQPLIDLAQRSVAAREQGGDLVAVEAITKDLPVRGPQIPDLSRFR</sequence>
<evidence type="ECO:0000313" key="10">
    <source>
        <dbReference type="Proteomes" id="UP001433638"/>
    </source>
</evidence>
<keyword evidence="3 5" id="KW-1133">Transmembrane helix</keyword>
<dbReference type="Pfam" id="PF11846">
    <property type="entry name" value="Wzy_C_2"/>
    <property type="match status" value="1"/>
</dbReference>
<dbReference type="PANTHER" id="PTHR37422:SF21">
    <property type="entry name" value="EXOQ-LIKE PROTEIN"/>
    <property type="match status" value="1"/>
</dbReference>
<feature type="transmembrane region" description="Helical" evidence="5">
    <location>
        <begin position="365"/>
        <end position="381"/>
    </location>
</feature>
<feature type="transmembrane region" description="Helical" evidence="5">
    <location>
        <begin position="109"/>
        <end position="130"/>
    </location>
</feature>
<protein>
    <submittedName>
        <fullName evidence="9">Wzy polymerase domain-containing protein</fullName>
    </submittedName>
</protein>
<feature type="domain" description="O-antigen ligase-related" evidence="6">
    <location>
        <begin position="193"/>
        <end position="346"/>
    </location>
</feature>
<feature type="transmembrane region" description="Helical" evidence="5">
    <location>
        <begin position="339"/>
        <end position="358"/>
    </location>
</feature>
<dbReference type="EMBL" id="JBEFLD010000002">
    <property type="protein sequence ID" value="MEQ6289697.1"/>
    <property type="molecule type" value="Genomic_DNA"/>
</dbReference>
<dbReference type="Proteomes" id="UP001433638">
    <property type="component" value="Unassembled WGS sequence"/>
</dbReference>
<feature type="transmembrane region" description="Helical" evidence="5">
    <location>
        <begin position="209"/>
        <end position="225"/>
    </location>
</feature>
<evidence type="ECO:0000259" key="7">
    <source>
        <dbReference type="Pfam" id="PF11846"/>
    </source>
</evidence>
<proteinExistence type="predicted"/>
<gene>
    <name evidence="9" type="ORF">ABNW52_03625</name>
</gene>
<evidence type="ECO:0000256" key="4">
    <source>
        <dbReference type="ARBA" id="ARBA00023136"/>
    </source>
</evidence>
<dbReference type="Pfam" id="PF15864">
    <property type="entry name" value="PglL_A"/>
    <property type="match status" value="1"/>
</dbReference>
<feature type="transmembrane region" description="Helical" evidence="5">
    <location>
        <begin position="164"/>
        <end position="180"/>
    </location>
</feature>
<dbReference type="InterPro" id="IPR021797">
    <property type="entry name" value="Wzy_C_2"/>
</dbReference>
<evidence type="ECO:0000256" key="2">
    <source>
        <dbReference type="ARBA" id="ARBA00022692"/>
    </source>
</evidence>
<reference evidence="9" key="1">
    <citation type="submission" date="2024-06" db="EMBL/GenBank/DDBJ databases">
        <title>Genome sequence of Vogesella sp. MAHUQ-64.</title>
        <authorList>
            <person name="Huq M.A."/>
        </authorList>
    </citation>
    <scope>NUCLEOTIDE SEQUENCE</scope>
    <source>
        <strain evidence="9">MAHUQ-64</strain>
    </source>
</reference>
<feature type="transmembrane region" description="Helical" evidence="5">
    <location>
        <begin position="232"/>
        <end position="254"/>
    </location>
</feature>
<comment type="caution">
    <text evidence="9">The sequence shown here is derived from an EMBL/GenBank/DDBJ whole genome shotgun (WGS) entry which is preliminary data.</text>
</comment>
<evidence type="ECO:0000256" key="3">
    <source>
        <dbReference type="ARBA" id="ARBA00022989"/>
    </source>
</evidence>
<keyword evidence="4 5" id="KW-0472">Membrane</keyword>
<dbReference type="RefSeq" id="WP_349584146.1">
    <property type="nucleotide sequence ID" value="NZ_JBEFLD010000002.1"/>
</dbReference>
<evidence type="ECO:0000256" key="1">
    <source>
        <dbReference type="ARBA" id="ARBA00004141"/>
    </source>
</evidence>
<feature type="transmembrane region" description="Helical" evidence="5">
    <location>
        <begin position="187"/>
        <end position="203"/>
    </location>
</feature>
<feature type="transmembrane region" description="Helical" evidence="5">
    <location>
        <begin position="29"/>
        <end position="47"/>
    </location>
</feature>
<feature type="transmembrane region" description="Helical" evidence="5">
    <location>
        <begin position="54"/>
        <end position="72"/>
    </location>
</feature>
<dbReference type="InterPro" id="IPR031726">
    <property type="entry name" value="PglL_A"/>
</dbReference>
<dbReference type="InterPro" id="IPR007016">
    <property type="entry name" value="O-antigen_ligase-rel_domated"/>
</dbReference>
<organism evidence="9 10">
    <name type="scientific">Vogesella oryzagri</name>
    <dbReference type="NCBI Taxonomy" id="3160864"/>
    <lineage>
        <taxon>Bacteria</taxon>
        <taxon>Pseudomonadati</taxon>
        <taxon>Pseudomonadota</taxon>
        <taxon>Betaproteobacteria</taxon>
        <taxon>Neisseriales</taxon>
        <taxon>Chromobacteriaceae</taxon>
        <taxon>Vogesella</taxon>
    </lineage>
</organism>
<evidence type="ECO:0000256" key="5">
    <source>
        <dbReference type="SAM" id="Phobius"/>
    </source>
</evidence>
<dbReference type="PANTHER" id="PTHR37422">
    <property type="entry name" value="TEICHURONIC ACID BIOSYNTHESIS PROTEIN TUAE"/>
    <property type="match status" value="1"/>
</dbReference>
<keyword evidence="2 5" id="KW-0812">Transmembrane</keyword>
<comment type="subcellular location">
    <subcellularLocation>
        <location evidence="1">Membrane</location>
        <topology evidence="1">Multi-pass membrane protein</topology>
    </subcellularLocation>
</comment>
<dbReference type="InterPro" id="IPR051533">
    <property type="entry name" value="WaaL-like"/>
</dbReference>
<evidence type="ECO:0000259" key="8">
    <source>
        <dbReference type="Pfam" id="PF15864"/>
    </source>
</evidence>